<dbReference type="Proteomes" id="UP000253507">
    <property type="component" value="Unassembled WGS sequence"/>
</dbReference>
<keyword evidence="1" id="KW-1133">Transmembrane helix</keyword>
<feature type="transmembrane region" description="Helical" evidence="1">
    <location>
        <begin position="48"/>
        <end position="65"/>
    </location>
</feature>
<sequence length="74" mass="8498">MPSLPADQRERSGYAERMIWLKWIGLAVAWGIFAAVVSRLWYDSWQDSISMAVTMGVVLLVIRWVEQRISQSGK</sequence>
<name>A0A367EBW0_9ACTN</name>
<protein>
    <submittedName>
        <fullName evidence="2">Uncharacterized protein</fullName>
    </submittedName>
</protein>
<keyword evidence="3" id="KW-1185">Reference proteome</keyword>
<dbReference type="EMBL" id="QOIM01000042">
    <property type="protein sequence ID" value="RCG14817.1"/>
    <property type="molecule type" value="Genomic_DNA"/>
</dbReference>
<feature type="transmembrane region" description="Helical" evidence="1">
    <location>
        <begin position="20"/>
        <end position="42"/>
    </location>
</feature>
<evidence type="ECO:0000313" key="2">
    <source>
        <dbReference type="EMBL" id="RCG14817.1"/>
    </source>
</evidence>
<comment type="caution">
    <text evidence="2">The sequence shown here is derived from an EMBL/GenBank/DDBJ whole genome shotgun (WGS) entry which is preliminary data.</text>
</comment>
<keyword evidence="1" id="KW-0812">Transmembrane</keyword>
<evidence type="ECO:0000313" key="3">
    <source>
        <dbReference type="Proteomes" id="UP000253507"/>
    </source>
</evidence>
<reference evidence="2 3" key="1">
    <citation type="submission" date="2018-06" db="EMBL/GenBank/DDBJ databases">
        <title>Streptomyces reniochalinae sp. nov. and Streptomyces diacarnus sp. nov. from marine sponges.</title>
        <authorList>
            <person name="Li L."/>
        </authorList>
    </citation>
    <scope>NUCLEOTIDE SEQUENCE [LARGE SCALE GENOMIC DNA]</scope>
    <source>
        <strain evidence="2 3">LHW50302</strain>
    </source>
</reference>
<keyword evidence="1" id="KW-0472">Membrane</keyword>
<organism evidence="2 3">
    <name type="scientific">Streptomyces reniochalinae</name>
    <dbReference type="NCBI Taxonomy" id="2250578"/>
    <lineage>
        <taxon>Bacteria</taxon>
        <taxon>Bacillati</taxon>
        <taxon>Actinomycetota</taxon>
        <taxon>Actinomycetes</taxon>
        <taxon>Kitasatosporales</taxon>
        <taxon>Streptomycetaceae</taxon>
        <taxon>Streptomyces</taxon>
    </lineage>
</organism>
<proteinExistence type="predicted"/>
<accession>A0A367EBW0</accession>
<gene>
    <name evidence="2" type="ORF">DQ392_27390</name>
</gene>
<evidence type="ECO:0000256" key="1">
    <source>
        <dbReference type="SAM" id="Phobius"/>
    </source>
</evidence>
<dbReference type="AlphaFoldDB" id="A0A367EBW0"/>